<dbReference type="GO" id="GO:0022857">
    <property type="term" value="F:transmembrane transporter activity"/>
    <property type="evidence" value="ECO:0007669"/>
    <property type="project" value="InterPro"/>
</dbReference>
<feature type="transmembrane region" description="Helical" evidence="6">
    <location>
        <begin position="133"/>
        <end position="151"/>
    </location>
</feature>
<evidence type="ECO:0000256" key="4">
    <source>
        <dbReference type="ARBA" id="ARBA00023136"/>
    </source>
</evidence>
<evidence type="ECO:0000256" key="5">
    <source>
        <dbReference type="SAM" id="MobiDB-lite"/>
    </source>
</evidence>
<feature type="transmembrane region" description="Helical" evidence="6">
    <location>
        <begin position="251"/>
        <end position="268"/>
    </location>
</feature>
<feature type="transmembrane region" description="Helical" evidence="6">
    <location>
        <begin position="370"/>
        <end position="392"/>
    </location>
</feature>
<feature type="transmembrane region" description="Helical" evidence="6">
    <location>
        <begin position="280"/>
        <end position="300"/>
    </location>
</feature>
<dbReference type="GO" id="GO:0005886">
    <property type="term" value="C:plasma membrane"/>
    <property type="evidence" value="ECO:0007669"/>
    <property type="project" value="UniProtKB-SubCell"/>
</dbReference>
<dbReference type="EMBL" id="LRQV01000199">
    <property type="protein sequence ID" value="KXK58388.1"/>
    <property type="molecule type" value="Genomic_DNA"/>
</dbReference>
<feature type="transmembrane region" description="Helical" evidence="6">
    <location>
        <begin position="75"/>
        <end position="96"/>
    </location>
</feature>
<feature type="compositionally biased region" description="Low complexity" evidence="5">
    <location>
        <begin position="1"/>
        <end position="17"/>
    </location>
</feature>
<dbReference type="RefSeq" id="WP_067373520.1">
    <property type="nucleotide sequence ID" value="NZ_JBIUBN010000002.1"/>
</dbReference>
<dbReference type="Pfam" id="PF07690">
    <property type="entry name" value="MFS_1"/>
    <property type="match status" value="1"/>
</dbReference>
<dbReference type="PROSITE" id="PS50850">
    <property type="entry name" value="MFS"/>
    <property type="match status" value="1"/>
</dbReference>
<evidence type="ECO:0000256" key="1">
    <source>
        <dbReference type="ARBA" id="ARBA00004651"/>
    </source>
</evidence>
<dbReference type="PANTHER" id="PTHR23514:SF13">
    <property type="entry name" value="INNER MEMBRANE PROTEIN YBJJ"/>
    <property type="match status" value="1"/>
</dbReference>
<feature type="transmembrane region" description="Helical" evidence="6">
    <location>
        <begin position="108"/>
        <end position="127"/>
    </location>
</feature>
<dbReference type="InterPro" id="IPR036259">
    <property type="entry name" value="MFS_trans_sf"/>
</dbReference>
<feature type="transmembrane region" description="Helical" evidence="6">
    <location>
        <begin position="340"/>
        <end position="358"/>
    </location>
</feature>
<proteinExistence type="predicted"/>
<evidence type="ECO:0000256" key="6">
    <source>
        <dbReference type="SAM" id="Phobius"/>
    </source>
</evidence>
<keyword evidence="9" id="KW-1185">Reference proteome</keyword>
<dbReference type="Proteomes" id="UP000070620">
    <property type="component" value="Unassembled WGS sequence"/>
</dbReference>
<feature type="transmembrane region" description="Helical" evidence="6">
    <location>
        <begin position="199"/>
        <end position="218"/>
    </location>
</feature>
<accession>A0A136PJ09</accession>
<feature type="transmembrane region" description="Helical" evidence="6">
    <location>
        <begin position="312"/>
        <end position="334"/>
    </location>
</feature>
<comment type="caution">
    <text evidence="8">The sequence shown here is derived from an EMBL/GenBank/DDBJ whole genome shotgun (WGS) entry which is preliminary data.</text>
</comment>
<evidence type="ECO:0000256" key="2">
    <source>
        <dbReference type="ARBA" id="ARBA00022692"/>
    </source>
</evidence>
<feature type="transmembrane region" description="Helical" evidence="6">
    <location>
        <begin position="172"/>
        <end position="193"/>
    </location>
</feature>
<dbReference type="AlphaFoldDB" id="A0A136PJ09"/>
<keyword evidence="3 6" id="KW-1133">Transmembrane helix</keyword>
<comment type="subcellular location">
    <subcellularLocation>
        <location evidence="1">Cell membrane</location>
        <topology evidence="1">Multi-pass membrane protein</topology>
    </subcellularLocation>
</comment>
<protein>
    <recommendedName>
        <fullName evidence="7">Major facilitator superfamily (MFS) profile domain-containing protein</fullName>
    </recommendedName>
</protein>
<feature type="region of interest" description="Disordered" evidence="5">
    <location>
        <begin position="1"/>
        <end position="29"/>
    </location>
</feature>
<dbReference type="InterPro" id="IPR051788">
    <property type="entry name" value="MFS_Transporter"/>
</dbReference>
<organism evidence="8 9">
    <name type="scientific">Micromonospora rosaria</name>
    <dbReference type="NCBI Taxonomy" id="47874"/>
    <lineage>
        <taxon>Bacteria</taxon>
        <taxon>Bacillati</taxon>
        <taxon>Actinomycetota</taxon>
        <taxon>Actinomycetes</taxon>
        <taxon>Micromonosporales</taxon>
        <taxon>Micromonosporaceae</taxon>
        <taxon>Micromonospora</taxon>
    </lineage>
</organism>
<reference evidence="8 9" key="1">
    <citation type="submission" date="2016-01" db="EMBL/GenBank/DDBJ databases">
        <title>Whole genome sequence and analysis of Micromonospora rosaria DSM 803, which can produce antibacterial substance rosamicin.</title>
        <authorList>
            <person name="Yang H."/>
            <person name="He X."/>
            <person name="Zhu D."/>
        </authorList>
    </citation>
    <scope>NUCLEOTIDE SEQUENCE [LARGE SCALE GENOMIC DNA]</scope>
    <source>
        <strain evidence="8 9">DSM 803</strain>
    </source>
</reference>
<dbReference type="InterPro" id="IPR011701">
    <property type="entry name" value="MFS"/>
</dbReference>
<keyword evidence="4 6" id="KW-0472">Membrane</keyword>
<evidence type="ECO:0000313" key="9">
    <source>
        <dbReference type="Proteomes" id="UP000070620"/>
    </source>
</evidence>
<evidence type="ECO:0000256" key="3">
    <source>
        <dbReference type="ARBA" id="ARBA00022989"/>
    </source>
</evidence>
<dbReference type="Gene3D" id="1.20.1250.20">
    <property type="entry name" value="MFS general substrate transporter like domains"/>
    <property type="match status" value="2"/>
</dbReference>
<gene>
    <name evidence="8" type="ORF">AWW66_30030</name>
</gene>
<evidence type="ECO:0000313" key="8">
    <source>
        <dbReference type="EMBL" id="KXK58388.1"/>
    </source>
</evidence>
<name>A0A136PJ09_9ACTN</name>
<sequence length="441" mass="43269">MIGRRLILSSRRSPVSSTDASAVGTGAGPSGVPAPVLAARNAVAIVFALNGLAIATWFSRVPAVREALSLSAGRLGLLLLAMSAGSMLALSTAGLATQRFGPARTVGGAVLLVAGGLAGAGVAAGVAGSLPGVAVGLFALGYGAGVCEVAMNVEGAAVERRLRRSVLPRFHAAWSLGTVAGAGLGAGAAAIGLPVAGHLGVLAVVVLVGTLFAVRAFLPVPGTGPTVAGAAGQRPARRRGGLLAAWREPRTLLIGLLVLAAAFTEGSANDWLAVAFVDGYGFSEAAGAAVFAVFVVGMTLGRTAGTVAIDRWGRVPVLLTTIVLAGVGALLAVLAGSGPVAIVGVALWGLGASLGFPVGMSAAADEEEHAAARVSVVAAIGYTAFLAGPPLLGLLGDRVGTLRSLLVVPLVLLPTLALLPALRPPAASSGPKVPPPPAPAR</sequence>
<keyword evidence="2 6" id="KW-0812">Transmembrane</keyword>
<feature type="transmembrane region" description="Helical" evidence="6">
    <location>
        <begin position="404"/>
        <end position="422"/>
    </location>
</feature>
<evidence type="ECO:0000259" key="7">
    <source>
        <dbReference type="PROSITE" id="PS50850"/>
    </source>
</evidence>
<feature type="transmembrane region" description="Helical" evidence="6">
    <location>
        <begin position="42"/>
        <end position="63"/>
    </location>
</feature>
<dbReference type="PANTHER" id="PTHR23514">
    <property type="entry name" value="BYPASS OF STOP CODON PROTEIN 6"/>
    <property type="match status" value="1"/>
</dbReference>
<dbReference type="InterPro" id="IPR020846">
    <property type="entry name" value="MFS_dom"/>
</dbReference>
<feature type="domain" description="Major facilitator superfamily (MFS) profile" evidence="7">
    <location>
        <begin position="250"/>
        <end position="441"/>
    </location>
</feature>
<dbReference type="OrthoDB" id="9809599at2"/>
<dbReference type="SUPFAM" id="SSF103473">
    <property type="entry name" value="MFS general substrate transporter"/>
    <property type="match status" value="1"/>
</dbReference>